<proteinExistence type="predicted"/>
<evidence type="ECO:0000313" key="4">
    <source>
        <dbReference type="Proteomes" id="UP000184368"/>
    </source>
</evidence>
<dbReference type="EMBL" id="FQUO01000002">
    <property type="protein sequence ID" value="SHE69855.1"/>
    <property type="molecule type" value="Genomic_DNA"/>
</dbReference>
<evidence type="ECO:0000313" key="3">
    <source>
        <dbReference type="EMBL" id="SHE69855.1"/>
    </source>
</evidence>
<dbReference type="RefSeq" id="WP_073040039.1">
    <property type="nucleotide sequence ID" value="NZ_FQUO01000002.1"/>
</dbReference>
<dbReference type="Proteomes" id="UP000184368">
    <property type="component" value="Unassembled WGS sequence"/>
</dbReference>
<reference evidence="3 4" key="1">
    <citation type="submission" date="2016-11" db="EMBL/GenBank/DDBJ databases">
        <authorList>
            <person name="Jaros S."/>
            <person name="Januszkiewicz K."/>
            <person name="Wedrychowicz H."/>
        </authorList>
    </citation>
    <scope>NUCLEOTIDE SEQUENCE [LARGE SCALE GENOMIC DNA]</scope>
    <source>
        <strain evidence="3 4">DSM 26897</strain>
    </source>
</reference>
<name>A0A1M4VLT8_9BACT</name>
<accession>A0A1M4VLT8</accession>
<sequence length="225" mass="25341">MKIDNRRNISYLLAVLLFCSTALLCGAQQRDTLSSSRDTLNARKDTTPIKVDSLDAAATPVRESKVDSVIRLHSPKKAAIRSAIIPGWGQIYNRKYWKLPLVYGALGTTAGIFKWNLDWYRRTRFAYAVTVNQDTASFGQVHPELQYFVERNQANSLKNARDGYRRNLDYSALFFLLFWGLNVVDATVDAHLKAFDVSPDLSLKIKAGYSELARTNGVGLVLTFK</sequence>
<feature type="chain" id="PRO_5013336306" description="DUF5683 domain-containing protein" evidence="1">
    <location>
        <begin position="28"/>
        <end position="225"/>
    </location>
</feature>
<gene>
    <name evidence="3" type="ORF">SAMN05444008_102308</name>
</gene>
<protein>
    <recommendedName>
        <fullName evidence="2">DUF5683 domain-containing protein</fullName>
    </recommendedName>
</protein>
<keyword evidence="1" id="KW-0732">Signal</keyword>
<dbReference type="AlphaFoldDB" id="A0A1M4VLT8"/>
<keyword evidence="4" id="KW-1185">Reference proteome</keyword>
<evidence type="ECO:0000259" key="2">
    <source>
        <dbReference type="Pfam" id="PF18935"/>
    </source>
</evidence>
<dbReference type="OrthoDB" id="9813910at2"/>
<dbReference type="Pfam" id="PF18935">
    <property type="entry name" value="DUF5683"/>
    <property type="match status" value="1"/>
</dbReference>
<dbReference type="STRING" id="1302690.BUE76_12175"/>
<evidence type="ECO:0000256" key="1">
    <source>
        <dbReference type="SAM" id="SignalP"/>
    </source>
</evidence>
<feature type="signal peptide" evidence="1">
    <location>
        <begin position="1"/>
        <end position="27"/>
    </location>
</feature>
<feature type="domain" description="DUF5683" evidence="2">
    <location>
        <begin position="72"/>
        <end position="224"/>
    </location>
</feature>
<organism evidence="3 4">
    <name type="scientific">Cnuella takakiae</name>
    <dbReference type="NCBI Taxonomy" id="1302690"/>
    <lineage>
        <taxon>Bacteria</taxon>
        <taxon>Pseudomonadati</taxon>
        <taxon>Bacteroidota</taxon>
        <taxon>Chitinophagia</taxon>
        <taxon>Chitinophagales</taxon>
        <taxon>Chitinophagaceae</taxon>
        <taxon>Cnuella</taxon>
    </lineage>
</organism>
<dbReference type="InterPro" id="IPR043738">
    <property type="entry name" value="DUF5683"/>
</dbReference>